<name>A0ABV3RN29_9RHOB</name>
<comment type="caution">
    <text evidence="1">The sequence shown here is derived from an EMBL/GenBank/DDBJ whole genome shotgun (WGS) entry which is preliminary data.</text>
</comment>
<proteinExistence type="predicted"/>
<accession>A0ABV3RN29</accession>
<reference evidence="1 2" key="1">
    <citation type="submission" date="2024-07" db="EMBL/GenBank/DDBJ databases">
        <title>Marimonas sp.nov., isolated from tidal-flat sediment.</title>
        <authorList>
            <person name="Jayan J.N."/>
            <person name="Lee S.S."/>
        </authorList>
    </citation>
    <scope>NUCLEOTIDE SEQUENCE [LARGE SCALE GENOMIC DNA]</scope>
    <source>
        <strain evidence="1 2">MJW-29</strain>
    </source>
</reference>
<evidence type="ECO:0000313" key="2">
    <source>
        <dbReference type="Proteomes" id="UP001556098"/>
    </source>
</evidence>
<protein>
    <submittedName>
        <fullName evidence="1">DUF3768 domain-containing protein</fullName>
    </submittedName>
</protein>
<dbReference type="Pfam" id="PF12599">
    <property type="entry name" value="DUF3768"/>
    <property type="match status" value="1"/>
</dbReference>
<dbReference type="Proteomes" id="UP001556098">
    <property type="component" value="Unassembled WGS sequence"/>
</dbReference>
<gene>
    <name evidence="1" type="ORF">AB2B41_12230</name>
</gene>
<evidence type="ECO:0000313" key="1">
    <source>
        <dbReference type="EMBL" id="MEW9920374.1"/>
    </source>
</evidence>
<keyword evidence="2" id="KW-1185">Reference proteome</keyword>
<sequence>MSENIETYEMVGAFPTCGNCGSTQVVRDAWAEWSMTSREWILKTVFDEFICERCGEANVPTWKLDEAFRTRRIARLNDAMRQGARGQATVVVTIGVQACGEAFVRKAAAAVMAFDDFTTDNDPHGEHDFGSIELEGRKLFWKIDPFDLKLERHSPDAANPALTHRVLTIMLASEY</sequence>
<dbReference type="EMBL" id="JBFNXX010000008">
    <property type="protein sequence ID" value="MEW9920374.1"/>
    <property type="molecule type" value="Genomic_DNA"/>
</dbReference>
<organism evidence="1 2">
    <name type="scientific">Sulfitobacter sediminis</name>
    <dbReference type="NCBI Taxonomy" id="3234186"/>
    <lineage>
        <taxon>Bacteria</taxon>
        <taxon>Pseudomonadati</taxon>
        <taxon>Pseudomonadota</taxon>
        <taxon>Alphaproteobacteria</taxon>
        <taxon>Rhodobacterales</taxon>
        <taxon>Roseobacteraceae</taxon>
        <taxon>Sulfitobacter</taxon>
    </lineage>
</organism>
<dbReference type="RefSeq" id="WP_367878076.1">
    <property type="nucleotide sequence ID" value="NZ_JBFNXX010000008.1"/>
</dbReference>
<dbReference type="InterPro" id="IPR022243">
    <property type="entry name" value="DUF3768"/>
</dbReference>